<reference evidence="2" key="1">
    <citation type="journal article" date="2015" name="MBio">
        <title>Eco-Evolutionary Dynamics of Episomes among Ecologically Cohesive Bacterial Populations.</title>
        <authorList>
            <person name="Xue H."/>
            <person name="Cordero O.X."/>
            <person name="Camas F.M."/>
            <person name="Trimble W."/>
            <person name="Meyer F."/>
            <person name="Guglielmini J."/>
            <person name="Rocha E.P."/>
            <person name="Polz M.F."/>
        </authorList>
    </citation>
    <scope>NUCLEOTIDE SEQUENCE</scope>
    <source>
        <strain evidence="2">FF_307</strain>
    </source>
</reference>
<dbReference type="AlphaFoldDB" id="A0A0H3ZL18"/>
<evidence type="ECO:0000256" key="1">
    <source>
        <dbReference type="SAM" id="MobiDB-lite"/>
    </source>
</evidence>
<name>A0A0H3ZL18_9VIBR</name>
<proteinExistence type="predicted"/>
<feature type="region of interest" description="Disordered" evidence="1">
    <location>
        <begin position="1"/>
        <end position="25"/>
    </location>
</feature>
<feature type="compositionally biased region" description="Basic and acidic residues" evidence="1">
    <location>
        <begin position="1"/>
        <end position="23"/>
    </location>
</feature>
<sequence length="53" mass="6118">MAETPKKEKPKAYPRPSRDDPIPWDKVNQVWVDPDRTVQNIDDVISPTSLTNK</sequence>
<accession>A0A0H3ZL18</accession>
<dbReference type="EMBL" id="KP795512">
    <property type="protein sequence ID" value="AKN36813.1"/>
    <property type="molecule type" value="Genomic_DNA"/>
</dbReference>
<protein>
    <submittedName>
        <fullName evidence="2">Uncharacterized protein</fullName>
    </submittedName>
</protein>
<evidence type="ECO:0000313" key="2">
    <source>
        <dbReference type="EMBL" id="AKN36813.1"/>
    </source>
</evidence>
<organism evidence="2">
    <name type="scientific">Vibrio sp. FF_307</name>
    <dbReference type="NCBI Taxonomy" id="1652834"/>
    <lineage>
        <taxon>Bacteria</taxon>
        <taxon>Pseudomonadati</taxon>
        <taxon>Pseudomonadota</taxon>
        <taxon>Gammaproteobacteria</taxon>
        <taxon>Vibrionales</taxon>
        <taxon>Vibrionaceae</taxon>
        <taxon>Vibrio</taxon>
    </lineage>
</organism>